<dbReference type="InterPro" id="IPR010810">
    <property type="entry name" value="Flagellin_hook_IN_motif"/>
</dbReference>
<dbReference type="SUPFAM" id="SSF64518">
    <property type="entry name" value="Phase 1 flagellin"/>
    <property type="match status" value="2"/>
</dbReference>
<comment type="caution">
    <text evidence="7">The sequence shown here is derived from an EMBL/GenBank/DDBJ whole genome shotgun (WGS) entry which is preliminary data.</text>
</comment>
<dbReference type="PANTHER" id="PTHR42792">
    <property type="entry name" value="FLAGELLIN"/>
    <property type="match status" value="1"/>
</dbReference>
<dbReference type="AlphaFoldDB" id="A0A2T0WS04"/>
<keyword evidence="7" id="KW-0969">Cilium</keyword>
<keyword evidence="7" id="KW-0282">Flagellum</keyword>
<dbReference type="Gene3D" id="2.170.280.10">
    <property type="entry name" value="f41 fragment of flagellin, middle domain"/>
    <property type="match status" value="1"/>
</dbReference>
<gene>
    <name evidence="7" type="ORF">CLV74_106178</name>
</gene>
<dbReference type="InterPro" id="IPR042187">
    <property type="entry name" value="Flagellin_C_sub2"/>
</dbReference>
<dbReference type="PANTHER" id="PTHR42792:SF2">
    <property type="entry name" value="FLAGELLIN"/>
    <property type="match status" value="1"/>
</dbReference>
<evidence type="ECO:0000256" key="2">
    <source>
        <dbReference type="ARBA" id="ARBA00022525"/>
    </source>
</evidence>
<evidence type="ECO:0000256" key="3">
    <source>
        <dbReference type="ARBA" id="ARBA00023143"/>
    </source>
</evidence>
<comment type="subcellular location">
    <subcellularLocation>
        <location evidence="4">Secreted</location>
    </subcellularLocation>
    <subcellularLocation>
        <location evidence="4">Bacterial flagellum</location>
    </subcellularLocation>
</comment>
<keyword evidence="7" id="KW-0966">Cell projection</keyword>
<reference evidence="7 8" key="1">
    <citation type="submission" date="2018-03" db="EMBL/GenBank/DDBJ databases">
        <title>Genomic Encyclopedia of Archaeal and Bacterial Type Strains, Phase II (KMG-II): from individual species to whole genera.</title>
        <authorList>
            <person name="Goeker M."/>
        </authorList>
    </citation>
    <scope>NUCLEOTIDE SEQUENCE [LARGE SCALE GENOMIC DNA]</scope>
    <source>
        <strain evidence="7 8">DSM 100212</strain>
    </source>
</reference>
<dbReference type="InterPro" id="IPR001029">
    <property type="entry name" value="Flagellin_N"/>
</dbReference>
<dbReference type="Gene3D" id="1.20.1330.10">
    <property type="entry name" value="f41 fragment of flagellin, N-terminal domain"/>
    <property type="match status" value="2"/>
</dbReference>
<dbReference type="Pfam" id="PF00669">
    <property type="entry name" value="Flagellin_N"/>
    <property type="match status" value="1"/>
</dbReference>
<evidence type="ECO:0000256" key="1">
    <source>
        <dbReference type="ARBA" id="ARBA00005709"/>
    </source>
</evidence>
<evidence type="ECO:0000259" key="5">
    <source>
        <dbReference type="Pfam" id="PF00669"/>
    </source>
</evidence>
<keyword evidence="2 4" id="KW-0964">Secreted</keyword>
<dbReference type="EMBL" id="PVTQ01000006">
    <property type="protein sequence ID" value="PRY89476.1"/>
    <property type="molecule type" value="Genomic_DNA"/>
</dbReference>
<dbReference type="Gene3D" id="2.30.220.10">
    <property type="entry name" value="f41 fragment of flagellin, C-terminal domain"/>
    <property type="match status" value="1"/>
</dbReference>
<dbReference type="Pfam" id="PF07196">
    <property type="entry name" value="Flagellin_IN"/>
    <property type="match status" value="1"/>
</dbReference>
<comment type="function">
    <text evidence="4">Flagellin is the subunit protein which polymerizes to form the filaments of bacterial flagella.</text>
</comment>
<dbReference type="InterPro" id="IPR001492">
    <property type="entry name" value="Flagellin"/>
</dbReference>
<dbReference type="Proteomes" id="UP000238392">
    <property type="component" value="Unassembled WGS sequence"/>
</dbReference>
<name>A0A2T0WS04_9RHOB</name>
<dbReference type="Gene3D" id="6.10.10.10">
    <property type="entry name" value="Flagellar export chaperone, C-terminal domain"/>
    <property type="match status" value="1"/>
</dbReference>
<proteinExistence type="inferred from homology"/>
<keyword evidence="8" id="KW-1185">Reference proteome</keyword>
<dbReference type="OrthoDB" id="9796789at2"/>
<evidence type="ECO:0000313" key="8">
    <source>
        <dbReference type="Proteomes" id="UP000238392"/>
    </source>
</evidence>
<dbReference type="RefSeq" id="WP_106264616.1">
    <property type="nucleotide sequence ID" value="NZ_PVTQ01000006.1"/>
</dbReference>
<dbReference type="GO" id="GO:0009288">
    <property type="term" value="C:bacterial-type flagellum"/>
    <property type="evidence" value="ECO:0007669"/>
    <property type="project" value="UniProtKB-SubCell"/>
</dbReference>
<organism evidence="7 8">
    <name type="scientific">Donghicola tyrosinivorans</name>
    <dbReference type="NCBI Taxonomy" id="1652492"/>
    <lineage>
        <taxon>Bacteria</taxon>
        <taxon>Pseudomonadati</taxon>
        <taxon>Pseudomonadota</taxon>
        <taxon>Alphaproteobacteria</taxon>
        <taxon>Rhodobacterales</taxon>
        <taxon>Roseobacteraceae</taxon>
        <taxon>Donghicola</taxon>
    </lineage>
</organism>
<evidence type="ECO:0000313" key="7">
    <source>
        <dbReference type="EMBL" id="PRY89476.1"/>
    </source>
</evidence>
<sequence length="595" mass="61187">MINSGSANSVLISLNAISATDAEKRTNIENLATAQRINKAGDDAAGLSSAAKLRGEMTAIAQGIRNIGDFGGFLGTADKLHAGAVDILQNLRTLTVQAASGTNSTTERASLNVAAQSLLGDYRDLTANGNLAAQFLLDGSFQNKQLQIGGGDNSALTVSIDSINMDAVGRYRNATESTLTTSASTGPVQGSITANEVFTVTSHGIAAQVVTQAGMSAKQMLTAIRSASGGALAASGVQAHASTNVQLSALNTGSFSLSINGKSLGSAAIGDTSNLTGIAEWINKHSASTGVIAKLGEDRSTVNLLDTDGDNIQISNFASSNGARIGLQAIENGYDGAGGINGVHFAVLQTASSSTTSDQVNLSGFTTGTSVDMLINGVQVRSAIADSSDLTQLRDSINAASDTTGVQAVFGGSNATLQLTNAFAGTVKITNSSGNFNVTNASTSIALAETRAATITGQVVFESHRDINLLQTGTTTPGAAFLETNAQRARFESFSEMDLTTYRGAEKALSLIDHSLSRVIEGQGRLGATQNTLDSLSRGLGRLHGNLQSSHSYIMDADMAKEVASFAQSRILSDAAQAMLQQGIKAQSSFLSLLR</sequence>
<accession>A0A2T0WS04</accession>
<protein>
    <recommendedName>
        <fullName evidence="4">Flagellin</fullName>
    </recommendedName>
</protein>
<dbReference type="GO" id="GO:0005576">
    <property type="term" value="C:extracellular region"/>
    <property type="evidence" value="ECO:0007669"/>
    <property type="project" value="UniProtKB-SubCell"/>
</dbReference>
<dbReference type="GO" id="GO:0005198">
    <property type="term" value="F:structural molecule activity"/>
    <property type="evidence" value="ECO:0007669"/>
    <property type="project" value="UniProtKB-UniRule"/>
</dbReference>
<dbReference type="Gene3D" id="3.30.70.2120">
    <property type="match status" value="1"/>
</dbReference>
<feature type="domain" description="Flagellin N-terminal" evidence="5">
    <location>
        <begin position="12"/>
        <end position="140"/>
    </location>
</feature>
<evidence type="ECO:0000259" key="6">
    <source>
        <dbReference type="Pfam" id="PF00700"/>
    </source>
</evidence>
<feature type="domain" description="Flagellin C-terminal" evidence="6">
    <location>
        <begin position="510"/>
        <end position="594"/>
    </location>
</feature>
<dbReference type="InterPro" id="IPR046358">
    <property type="entry name" value="Flagellin_C"/>
</dbReference>
<evidence type="ECO:0000256" key="4">
    <source>
        <dbReference type="RuleBase" id="RU362073"/>
    </source>
</evidence>
<dbReference type="Pfam" id="PF00700">
    <property type="entry name" value="Flagellin_C"/>
    <property type="match status" value="1"/>
</dbReference>
<comment type="similarity">
    <text evidence="1 4">Belongs to the bacterial flagellin family.</text>
</comment>
<keyword evidence="3 4" id="KW-0975">Bacterial flagellum</keyword>